<reference evidence="1" key="1">
    <citation type="journal article" date="2023" name="Mol. Biol. Evol.">
        <title>Third-Generation Sequencing Reveals the Adaptive Role of the Epigenome in Three Deep-Sea Polychaetes.</title>
        <authorList>
            <person name="Perez M."/>
            <person name="Aroh O."/>
            <person name="Sun Y."/>
            <person name="Lan Y."/>
            <person name="Juniper S.K."/>
            <person name="Young C.R."/>
            <person name="Angers B."/>
            <person name="Qian P.Y."/>
        </authorList>
    </citation>
    <scope>NUCLEOTIDE SEQUENCE</scope>
    <source>
        <strain evidence="1">R07B-5</strain>
    </source>
</reference>
<organism evidence="1 2">
    <name type="scientific">Ridgeia piscesae</name>
    <name type="common">Tubeworm</name>
    <dbReference type="NCBI Taxonomy" id="27915"/>
    <lineage>
        <taxon>Eukaryota</taxon>
        <taxon>Metazoa</taxon>
        <taxon>Spiralia</taxon>
        <taxon>Lophotrochozoa</taxon>
        <taxon>Annelida</taxon>
        <taxon>Polychaeta</taxon>
        <taxon>Sedentaria</taxon>
        <taxon>Canalipalpata</taxon>
        <taxon>Sabellida</taxon>
        <taxon>Siboglinidae</taxon>
        <taxon>Ridgeia</taxon>
    </lineage>
</organism>
<dbReference type="EMBL" id="JAODUO010001186">
    <property type="protein sequence ID" value="KAK2169478.1"/>
    <property type="molecule type" value="Genomic_DNA"/>
</dbReference>
<dbReference type="Proteomes" id="UP001209878">
    <property type="component" value="Unassembled WGS sequence"/>
</dbReference>
<evidence type="ECO:0000313" key="2">
    <source>
        <dbReference type="Proteomes" id="UP001209878"/>
    </source>
</evidence>
<name>A0AAD9NI77_RIDPI</name>
<proteinExistence type="predicted"/>
<comment type="caution">
    <text evidence="1">The sequence shown here is derived from an EMBL/GenBank/DDBJ whole genome shotgun (WGS) entry which is preliminary data.</text>
</comment>
<keyword evidence="2" id="KW-1185">Reference proteome</keyword>
<dbReference type="AlphaFoldDB" id="A0AAD9NI77"/>
<protein>
    <submittedName>
        <fullName evidence="1">Uncharacterized protein</fullName>
    </submittedName>
</protein>
<accession>A0AAD9NI77</accession>
<gene>
    <name evidence="1" type="ORF">NP493_1187g00000</name>
</gene>
<sequence length="152" mass="16545">MPTSATKKTFGYAQRELHCDDEAVDDQLSTIIMRCSLISELVKGLACTACQSSTLAVDCALCVVCTLETHCTSCGEILKKTYSSNRIGGLKSSSAPFVVVPRVCHDGHGCWAQWPRQAVSAHRHACHAPLELQHTHEGSHFYEHATDDQCVG</sequence>
<evidence type="ECO:0000313" key="1">
    <source>
        <dbReference type="EMBL" id="KAK2169478.1"/>
    </source>
</evidence>